<feature type="transmembrane region" description="Helical" evidence="1">
    <location>
        <begin position="68"/>
        <end position="92"/>
    </location>
</feature>
<reference evidence="2" key="1">
    <citation type="submission" date="2021-03" db="EMBL/GenBank/DDBJ databases">
        <title>Alkalibacter marinus sp. nov., isolated from tidal flat sediment.</title>
        <authorList>
            <person name="Namirimu T."/>
            <person name="Yang J.-A."/>
            <person name="Yang S.-H."/>
            <person name="Kim Y.-J."/>
            <person name="Kwon K.K."/>
        </authorList>
    </citation>
    <scope>NUCLEOTIDE SEQUENCE</scope>
    <source>
        <strain evidence="2">ES005</strain>
    </source>
</reference>
<dbReference type="EMBL" id="CP071444">
    <property type="protein sequence ID" value="QSX07708.1"/>
    <property type="molecule type" value="Genomic_DNA"/>
</dbReference>
<feature type="transmembrane region" description="Helical" evidence="1">
    <location>
        <begin position="37"/>
        <end position="56"/>
    </location>
</feature>
<proteinExistence type="predicted"/>
<name>A0A974XDA4_9FIRM</name>
<feature type="transmembrane region" description="Helical" evidence="1">
    <location>
        <begin position="12"/>
        <end position="31"/>
    </location>
</feature>
<organism evidence="2 3">
    <name type="scientific">Alkalibacter rhizosphaerae</name>
    <dbReference type="NCBI Taxonomy" id="2815577"/>
    <lineage>
        <taxon>Bacteria</taxon>
        <taxon>Bacillati</taxon>
        <taxon>Bacillota</taxon>
        <taxon>Clostridia</taxon>
        <taxon>Eubacteriales</taxon>
        <taxon>Eubacteriaceae</taxon>
        <taxon>Alkalibacter</taxon>
    </lineage>
</organism>
<keyword evidence="1" id="KW-1133">Transmembrane helix</keyword>
<gene>
    <name evidence="2" type="ORF">J0B03_07670</name>
</gene>
<dbReference type="Proteomes" id="UP000663499">
    <property type="component" value="Chromosome"/>
</dbReference>
<accession>A0A974XDA4</accession>
<sequence>MIYITSKNLLNKLGFLIVLVVVHAVEIFYASLFQDTFPYFAFQAAVLLIIGLAMAFDDKEKVDWKNRTIFFVLPATILMMIRGYIVVIGAMLRSGAAHGAFQDGLPVVFEQIAHLYRFGIFRTLFYSEMLFVVMAVLLGYASATAFSARKRSKKI</sequence>
<evidence type="ECO:0000313" key="2">
    <source>
        <dbReference type="EMBL" id="QSX07708.1"/>
    </source>
</evidence>
<dbReference type="AlphaFoldDB" id="A0A974XDA4"/>
<evidence type="ECO:0000313" key="3">
    <source>
        <dbReference type="Proteomes" id="UP000663499"/>
    </source>
</evidence>
<dbReference type="KEGG" id="alka:J0B03_07670"/>
<evidence type="ECO:0000256" key="1">
    <source>
        <dbReference type="SAM" id="Phobius"/>
    </source>
</evidence>
<dbReference type="RefSeq" id="WP_207299050.1">
    <property type="nucleotide sequence ID" value="NZ_CP071444.1"/>
</dbReference>
<protein>
    <submittedName>
        <fullName evidence="2">Uncharacterized protein</fullName>
    </submittedName>
</protein>
<keyword evidence="1" id="KW-0472">Membrane</keyword>
<keyword evidence="1" id="KW-0812">Transmembrane</keyword>
<keyword evidence="3" id="KW-1185">Reference proteome</keyword>
<feature type="transmembrane region" description="Helical" evidence="1">
    <location>
        <begin position="124"/>
        <end position="146"/>
    </location>
</feature>